<dbReference type="Proteomes" id="UP000235388">
    <property type="component" value="Unassembled WGS sequence"/>
</dbReference>
<name>A0A2N5TLF7_9BASI</name>
<dbReference type="AlphaFoldDB" id="A0A2N5TLF7"/>
<keyword evidence="5" id="KW-1185">Reference proteome</keyword>
<dbReference type="FunFam" id="3.40.50.300:FF:002582">
    <property type="entry name" value="Nicotinamide riboside kinase, variant"/>
    <property type="match status" value="1"/>
</dbReference>
<proteinExistence type="predicted"/>
<dbReference type="CDD" id="cd02024">
    <property type="entry name" value="NRK1"/>
    <property type="match status" value="1"/>
</dbReference>
<evidence type="ECO:0000313" key="1">
    <source>
        <dbReference type="EMBL" id="PLW24603.1"/>
    </source>
</evidence>
<evidence type="ECO:0000313" key="4">
    <source>
        <dbReference type="EMBL" id="PLW50543.1"/>
    </source>
</evidence>
<evidence type="ECO:0000313" key="3">
    <source>
        <dbReference type="EMBL" id="PLW40921.1"/>
    </source>
</evidence>
<dbReference type="OrthoDB" id="10041966at2759"/>
<gene>
    <name evidence="3" type="ORF">PCANC_13865</name>
    <name evidence="2" type="ORF">PCANC_22423</name>
    <name evidence="4" type="ORF">PCASD_01390</name>
    <name evidence="1" type="ORF">PCASD_06182</name>
</gene>
<dbReference type="Proteomes" id="UP000235392">
    <property type="component" value="Unassembled WGS sequence"/>
</dbReference>
<dbReference type="EMBL" id="PGCI01000010">
    <property type="protein sequence ID" value="PLW50543.1"/>
    <property type="molecule type" value="Genomic_DNA"/>
</dbReference>
<organism evidence="2 5">
    <name type="scientific">Puccinia coronata f. sp. avenae</name>
    <dbReference type="NCBI Taxonomy" id="200324"/>
    <lineage>
        <taxon>Eukaryota</taxon>
        <taxon>Fungi</taxon>
        <taxon>Dikarya</taxon>
        <taxon>Basidiomycota</taxon>
        <taxon>Pucciniomycotina</taxon>
        <taxon>Pucciniomycetes</taxon>
        <taxon>Pucciniales</taxon>
        <taxon>Pucciniaceae</taxon>
        <taxon>Puccinia</taxon>
    </lineage>
</organism>
<dbReference type="EMBL" id="PGCI01000606">
    <property type="protein sequence ID" value="PLW24603.1"/>
    <property type="molecule type" value="Genomic_DNA"/>
</dbReference>
<accession>A0A2N5TLF7</accession>
<dbReference type="STRING" id="200324.A0A2N5TLF7"/>
<evidence type="ECO:0008006" key="7">
    <source>
        <dbReference type="Google" id="ProtNLM"/>
    </source>
</evidence>
<dbReference type="EMBL" id="PGCJ01000556">
    <property type="protein sequence ID" value="PLW26218.1"/>
    <property type="molecule type" value="Genomic_DNA"/>
</dbReference>
<dbReference type="EMBL" id="PGCJ01000175">
    <property type="protein sequence ID" value="PLW40921.1"/>
    <property type="molecule type" value="Genomic_DNA"/>
</dbReference>
<protein>
    <recommendedName>
        <fullName evidence="7">Phosphoribulokinase/uridine kinase domain-containing protein</fullName>
    </recommendedName>
</protein>
<dbReference type="SUPFAM" id="SSF52540">
    <property type="entry name" value="P-loop containing nucleoside triphosphate hydrolases"/>
    <property type="match status" value="1"/>
</dbReference>
<sequence length="260" mass="29524">MTSNGAHLDDVLIIAIGGPTCSGKTTLAKNLRKVLPNSHILHQDDFAPKSEEIPIHPVHGVPDWDDPRGAINWNRLRSTIAQLKSNAAEPLPPTHDDLNPALDPIDLDAQNFQAWADRLKTLRLPKRFIILDGFLLYWDQKCVEHYDLKFFVRESYAVLKERRRIRQTYHTADGKTWKDPPEYWDQIIWPAYLLAHSHMFQDAAVESAPLDLHSWAGRDVVLLEPTKNDPGEKTMANFLEITLNTICGHLETLSSTSNPS</sequence>
<comment type="caution">
    <text evidence="2">The sequence shown here is derived from an EMBL/GenBank/DDBJ whole genome shotgun (WGS) entry which is preliminary data.</text>
</comment>
<dbReference type="InterPro" id="IPR027417">
    <property type="entry name" value="P-loop_NTPase"/>
</dbReference>
<dbReference type="Gene3D" id="3.40.50.300">
    <property type="entry name" value="P-loop containing nucleotide triphosphate hydrolases"/>
    <property type="match status" value="1"/>
</dbReference>
<reference evidence="5 6" key="1">
    <citation type="submission" date="2017-11" db="EMBL/GenBank/DDBJ databases">
        <title>De novo assembly and phasing of dikaryotic genomes from two isolates of Puccinia coronata f. sp. avenae, the causal agent of oat crown rust.</title>
        <authorList>
            <person name="Miller M.E."/>
            <person name="Zhang Y."/>
            <person name="Omidvar V."/>
            <person name="Sperschneider J."/>
            <person name="Schwessinger B."/>
            <person name="Raley C."/>
            <person name="Palmer J.M."/>
            <person name="Garnica D."/>
            <person name="Upadhyaya N."/>
            <person name="Rathjen J."/>
            <person name="Taylor J.M."/>
            <person name="Park R.F."/>
            <person name="Dodds P.N."/>
            <person name="Hirsch C.D."/>
            <person name="Kianian S.F."/>
            <person name="Figueroa M."/>
        </authorList>
    </citation>
    <scope>NUCLEOTIDE SEQUENCE [LARGE SCALE GENOMIC DNA]</scope>
    <source>
        <strain evidence="2">12NC29</strain>
        <strain evidence="1">12SD80</strain>
    </source>
</reference>
<evidence type="ECO:0000313" key="6">
    <source>
        <dbReference type="Proteomes" id="UP000235392"/>
    </source>
</evidence>
<evidence type="ECO:0000313" key="2">
    <source>
        <dbReference type="EMBL" id="PLW26218.1"/>
    </source>
</evidence>
<evidence type="ECO:0000313" key="5">
    <source>
        <dbReference type="Proteomes" id="UP000235388"/>
    </source>
</evidence>
<dbReference type="PANTHER" id="PTHR10285">
    <property type="entry name" value="URIDINE KINASE"/>
    <property type="match status" value="1"/>
</dbReference>